<feature type="transmembrane region" description="Helical" evidence="1">
    <location>
        <begin position="67"/>
        <end position="86"/>
    </location>
</feature>
<dbReference type="AlphaFoldDB" id="A0A4S8Q0C7"/>
<keyword evidence="1" id="KW-0812">Transmembrane</keyword>
<comment type="caution">
    <text evidence="2">The sequence shown here is derived from an EMBL/GenBank/DDBJ whole genome shotgun (WGS) entry which is preliminary data.</text>
</comment>
<dbReference type="RefSeq" id="WP_136536714.1">
    <property type="nucleotide sequence ID" value="NZ_STGY01000072.1"/>
</dbReference>
<organism evidence="2 3">
    <name type="scientific">Glycomyces buryatensis</name>
    <dbReference type="NCBI Taxonomy" id="2570927"/>
    <lineage>
        <taxon>Bacteria</taxon>
        <taxon>Bacillati</taxon>
        <taxon>Actinomycetota</taxon>
        <taxon>Actinomycetes</taxon>
        <taxon>Glycomycetales</taxon>
        <taxon>Glycomycetaceae</taxon>
        <taxon>Glycomyces</taxon>
    </lineage>
</organism>
<sequence>MSDPQQGEAYADYIASELGEEHRRRDNLQGRSQWLVSSSAVLLTLMTGIAVFTQFSQPVAVPGWLQAGYVIALAALVAAVAAGIWAGRAYRYRVADGSTLSLMLGEHWGDDHVDARNLVAKLRVAEIASLRHGNNLMAKWVLAGQVSQLSFVVLFTISALLTAAAATPAG</sequence>
<proteinExistence type="predicted"/>
<dbReference type="OrthoDB" id="4773855at2"/>
<evidence type="ECO:0000256" key="1">
    <source>
        <dbReference type="SAM" id="Phobius"/>
    </source>
</evidence>
<keyword evidence="1" id="KW-0472">Membrane</keyword>
<reference evidence="2 3" key="2">
    <citation type="submission" date="2019-05" db="EMBL/GenBank/DDBJ databases">
        <title>Glycomyces buryatensis sp. nov.</title>
        <authorList>
            <person name="Nikitina E."/>
        </authorList>
    </citation>
    <scope>NUCLEOTIDE SEQUENCE [LARGE SCALE GENOMIC DNA]</scope>
    <source>
        <strain evidence="2 3">18</strain>
    </source>
</reference>
<keyword evidence="3" id="KW-1185">Reference proteome</keyword>
<dbReference type="EMBL" id="STGY01000072">
    <property type="protein sequence ID" value="THV36471.1"/>
    <property type="molecule type" value="Genomic_DNA"/>
</dbReference>
<evidence type="ECO:0000313" key="3">
    <source>
        <dbReference type="Proteomes" id="UP000308760"/>
    </source>
</evidence>
<name>A0A4S8Q0C7_9ACTN</name>
<dbReference type="Proteomes" id="UP000308760">
    <property type="component" value="Unassembled WGS sequence"/>
</dbReference>
<feature type="transmembrane region" description="Helical" evidence="1">
    <location>
        <begin position="34"/>
        <end position="55"/>
    </location>
</feature>
<reference evidence="3" key="1">
    <citation type="submission" date="2019-04" db="EMBL/GenBank/DDBJ databases">
        <title>Nocardioides xinjiangensis sp. nov.</title>
        <authorList>
            <person name="Liu S."/>
        </authorList>
    </citation>
    <scope>NUCLEOTIDE SEQUENCE [LARGE SCALE GENOMIC DNA]</scope>
    <source>
        <strain evidence="3">18</strain>
    </source>
</reference>
<evidence type="ECO:0000313" key="2">
    <source>
        <dbReference type="EMBL" id="THV36471.1"/>
    </source>
</evidence>
<accession>A0A4S8Q0C7</accession>
<protein>
    <submittedName>
        <fullName evidence="2">Uncharacterized protein</fullName>
    </submittedName>
</protein>
<keyword evidence="1" id="KW-1133">Transmembrane helix</keyword>
<gene>
    <name evidence="2" type="ORF">FAB82_22070</name>
</gene>
<feature type="transmembrane region" description="Helical" evidence="1">
    <location>
        <begin position="140"/>
        <end position="166"/>
    </location>
</feature>